<dbReference type="PANTHER" id="PTHR40265">
    <property type="entry name" value="BLL2707 PROTEIN"/>
    <property type="match status" value="1"/>
</dbReference>
<dbReference type="EMBL" id="FQXE01000008">
    <property type="protein sequence ID" value="SHI07527.1"/>
    <property type="molecule type" value="Genomic_DNA"/>
</dbReference>
<protein>
    <submittedName>
        <fullName evidence="2">Glyoxalase-like domain-containing protein</fullName>
    </submittedName>
</protein>
<dbReference type="SUPFAM" id="SSF54593">
    <property type="entry name" value="Glyoxalase/Bleomycin resistance protein/Dihydroxybiphenyl dioxygenase"/>
    <property type="match status" value="1"/>
</dbReference>
<sequence length="287" mass="31053">MATPQAMPLDHLVINTRFATDRAAQLFAALGFTLTPRGRHAMGSVNHLMVFQDDYLELIGLPTDGGKLREEVLNNPAGIDGLVFSTGDADAVHRDLTARGEALQPLHAFSRPVEIDGASFEAGFRTVRFQADQFAAGRVYFCQHLTPQLIWREPWQTHANTVTGLAGLLVVSERPQDDALRYAQVAGGAVGAPGEHGELRISGARYAIVVTSPEDYARRYGDLACDALGRSSFFGAIGLRLRDPRAIARALASAGDGVRHREVEGRSAVHLTGFNSLLDFIDGNDSF</sequence>
<dbReference type="RefSeq" id="WP_073104344.1">
    <property type="nucleotide sequence ID" value="NZ_FQXE01000008.1"/>
</dbReference>
<dbReference type="Gene3D" id="3.10.180.10">
    <property type="entry name" value="2,3-Dihydroxybiphenyl 1,2-Dioxygenase, domain 1"/>
    <property type="match status" value="1"/>
</dbReference>
<dbReference type="AlphaFoldDB" id="A0A1M5Y645"/>
<dbReference type="InterPro" id="IPR025870">
    <property type="entry name" value="Glyoxalase-like_dom"/>
</dbReference>
<name>A0A1M5Y645_9BURK</name>
<accession>A0A1M5Y645</accession>
<evidence type="ECO:0000313" key="3">
    <source>
        <dbReference type="Proteomes" id="UP000184226"/>
    </source>
</evidence>
<evidence type="ECO:0000259" key="1">
    <source>
        <dbReference type="Pfam" id="PF13468"/>
    </source>
</evidence>
<dbReference type="Pfam" id="PF13468">
    <property type="entry name" value="Glyoxalase_3"/>
    <property type="match status" value="1"/>
</dbReference>
<reference evidence="2 3" key="1">
    <citation type="submission" date="2016-11" db="EMBL/GenBank/DDBJ databases">
        <authorList>
            <person name="Jaros S."/>
            <person name="Januszkiewicz K."/>
            <person name="Wedrychowicz H."/>
        </authorList>
    </citation>
    <scope>NUCLEOTIDE SEQUENCE [LARGE SCALE GENOMIC DNA]</scope>
    <source>
        <strain evidence="2 3">CGMCC 1.10190</strain>
    </source>
</reference>
<organism evidence="2 3">
    <name type="scientific">Pollutimonas bauzanensis</name>
    <dbReference type="NCBI Taxonomy" id="658167"/>
    <lineage>
        <taxon>Bacteria</taxon>
        <taxon>Pseudomonadati</taxon>
        <taxon>Pseudomonadota</taxon>
        <taxon>Betaproteobacteria</taxon>
        <taxon>Burkholderiales</taxon>
        <taxon>Alcaligenaceae</taxon>
        <taxon>Pollutimonas</taxon>
    </lineage>
</organism>
<feature type="domain" description="Glyoxalase-like" evidence="1">
    <location>
        <begin position="9"/>
        <end position="184"/>
    </location>
</feature>
<dbReference type="InterPro" id="IPR029068">
    <property type="entry name" value="Glyas_Bleomycin-R_OHBP_Dase"/>
</dbReference>
<dbReference type="STRING" id="658167.SAMN04488135_10897"/>
<gene>
    <name evidence="2" type="ORF">SAMN04488135_10897</name>
</gene>
<dbReference type="PANTHER" id="PTHR40265:SF1">
    <property type="entry name" value="GLYOXALASE-LIKE DOMAIN-CONTAINING PROTEIN"/>
    <property type="match status" value="1"/>
</dbReference>
<dbReference type="OrthoDB" id="9812467at2"/>
<evidence type="ECO:0000313" key="2">
    <source>
        <dbReference type="EMBL" id="SHI07527.1"/>
    </source>
</evidence>
<keyword evidence="3" id="KW-1185">Reference proteome</keyword>
<proteinExistence type="predicted"/>
<dbReference type="Proteomes" id="UP000184226">
    <property type="component" value="Unassembled WGS sequence"/>
</dbReference>